<protein>
    <submittedName>
        <fullName evidence="1">Uncharacterized protein</fullName>
    </submittedName>
</protein>
<evidence type="ECO:0000313" key="1">
    <source>
        <dbReference type="EMBL" id="JAH24237.1"/>
    </source>
</evidence>
<organism evidence="1">
    <name type="scientific">Anguilla anguilla</name>
    <name type="common">European freshwater eel</name>
    <name type="synonym">Muraena anguilla</name>
    <dbReference type="NCBI Taxonomy" id="7936"/>
    <lineage>
        <taxon>Eukaryota</taxon>
        <taxon>Metazoa</taxon>
        <taxon>Chordata</taxon>
        <taxon>Craniata</taxon>
        <taxon>Vertebrata</taxon>
        <taxon>Euteleostomi</taxon>
        <taxon>Actinopterygii</taxon>
        <taxon>Neopterygii</taxon>
        <taxon>Teleostei</taxon>
        <taxon>Anguilliformes</taxon>
        <taxon>Anguillidae</taxon>
        <taxon>Anguilla</taxon>
    </lineage>
</organism>
<sequence length="35" mass="4084">MFYLCIFNLWGESDVGEPVSVWEGEVVCMYSMCQM</sequence>
<reference evidence="1" key="2">
    <citation type="journal article" date="2015" name="Fish Shellfish Immunol.">
        <title>Early steps in the European eel (Anguilla anguilla)-Vibrio vulnificus interaction in the gills: Role of the RtxA13 toxin.</title>
        <authorList>
            <person name="Callol A."/>
            <person name="Pajuelo D."/>
            <person name="Ebbesson L."/>
            <person name="Teles M."/>
            <person name="MacKenzie S."/>
            <person name="Amaro C."/>
        </authorList>
    </citation>
    <scope>NUCLEOTIDE SEQUENCE</scope>
</reference>
<name>A0A0E9R665_ANGAN</name>
<accession>A0A0E9R665</accession>
<dbReference type="AlphaFoldDB" id="A0A0E9R665"/>
<proteinExistence type="predicted"/>
<reference evidence="1" key="1">
    <citation type="submission" date="2014-11" db="EMBL/GenBank/DDBJ databases">
        <authorList>
            <person name="Amaro Gonzalez C."/>
        </authorList>
    </citation>
    <scope>NUCLEOTIDE SEQUENCE</scope>
</reference>
<dbReference type="EMBL" id="GBXM01084340">
    <property type="protein sequence ID" value="JAH24237.1"/>
    <property type="molecule type" value="Transcribed_RNA"/>
</dbReference>